<feature type="compositionally biased region" description="Basic and acidic residues" evidence="4">
    <location>
        <begin position="521"/>
        <end position="535"/>
    </location>
</feature>
<dbReference type="InterPro" id="IPR006614">
    <property type="entry name" value="Peroxin/Ferlin"/>
</dbReference>
<accession>A0A250WZF7</accession>
<gene>
    <name evidence="6" type="ORF">CEUSTIGMA_g3333.t1</name>
</gene>
<feature type="compositionally biased region" description="Low complexity" evidence="4">
    <location>
        <begin position="1111"/>
        <end position="1160"/>
    </location>
</feature>
<evidence type="ECO:0000313" key="6">
    <source>
        <dbReference type="EMBL" id="GAX75890.1"/>
    </source>
</evidence>
<dbReference type="EMBL" id="BEGY01000014">
    <property type="protein sequence ID" value="GAX75890.1"/>
    <property type="molecule type" value="Genomic_DNA"/>
</dbReference>
<evidence type="ECO:0000256" key="2">
    <source>
        <dbReference type="ARBA" id="ARBA00023136"/>
    </source>
</evidence>
<organism evidence="6 7">
    <name type="scientific">Chlamydomonas eustigma</name>
    <dbReference type="NCBI Taxonomy" id="1157962"/>
    <lineage>
        <taxon>Eukaryota</taxon>
        <taxon>Viridiplantae</taxon>
        <taxon>Chlorophyta</taxon>
        <taxon>core chlorophytes</taxon>
        <taxon>Chlorophyceae</taxon>
        <taxon>CS clade</taxon>
        <taxon>Chlamydomonadales</taxon>
        <taxon>Chlamydomonadaceae</taxon>
        <taxon>Chlamydomonas</taxon>
    </lineage>
</organism>
<dbReference type="GO" id="GO:0098588">
    <property type="term" value="C:bounding membrane of organelle"/>
    <property type="evidence" value="ECO:0007669"/>
    <property type="project" value="UniProtKB-ARBA"/>
</dbReference>
<feature type="region of interest" description="Disordered" evidence="4">
    <location>
        <begin position="583"/>
        <end position="623"/>
    </location>
</feature>
<keyword evidence="2" id="KW-0472">Membrane</keyword>
<protein>
    <recommendedName>
        <fullName evidence="5">VASt domain-containing protein</fullName>
    </recommendedName>
</protein>
<proteinExistence type="predicted"/>
<dbReference type="STRING" id="1157962.A0A250WZF7"/>
<feature type="region of interest" description="Disordered" evidence="4">
    <location>
        <begin position="1053"/>
        <end position="1286"/>
    </location>
</feature>
<keyword evidence="7" id="KW-1185">Reference proteome</keyword>
<dbReference type="Proteomes" id="UP000232323">
    <property type="component" value="Unassembled WGS sequence"/>
</dbReference>
<evidence type="ECO:0000256" key="1">
    <source>
        <dbReference type="ARBA" id="ARBA00004370"/>
    </source>
</evidence>
<dbReference type="InterPro" id="IPR031968">
    <property type="entry name" value="VASt"/>
</dbReference>
<feature type="compositionally biased region" description="Polar residues" evidence="4">
    <location>
        <begin position="1242"/>
        <end position="1253"/>
    </location>
</feature>
<evidence type="ECO:0000256" key="3">
    <source>
        <dbReference type="SAM" id="Coils"/>
    </source>
</evidence>
<name>A0A250WZF7_9CHLO</name>
<feature type="compositionally biased region" description="Polar residues" evidence="4">
    <location>
        <begin position="452"/>
        <end position="461"/>
    </location>
</feature>
<feature type="region of interest" description="Disordered" evidence="4">
    <location>
        <begin position="450"/>
        <end position="558"/>
    </location>
</feature>
<feature type="domain" description="VASt" evidence="5">
    <location>
        <begin position="15"/>
        <end position="198"/>
    </location>
</feature>
<dbReference type="Pfam" id="PF16016">
    <property type="entry name" value="VASt"/>
    <property type="match status" value="1"/>
</dbReference>
<feature type="compositionally biased region" description="Polar residues" evidence="4">
    <location>
        <begin position="1084"/>
        <end position="1096"/>
    </location>
</feature>
<feature type="compositionally biased region" description="Low complexity" evidence="4">
    <location>
        <begin position="462"/>
        <end position="483"/>
    </location>
</feature>
<dbReference type="InterPro" id="IPR010482">
    <property type="entry name" value="TECPR1-like_DysF"/>
</dbReference>
<feature type="compositionally biased region" description="Polar residues" evidence="4">
    <location>
        <begin position="915"/>
        <end position="929"/>
    </location>
</feature>
<feature type="compositionally biased region" description="Polar residues" evidence="4">
    <location>
        <begin position="614"/>
        <end position="623"/>
    </location>
</feature>
<feature type="region of interest" description="Disordered" evidence="4">
    <location>
        <begin position="847"/>
        <end position="872"/>
    </location>
</feature>
<comment type="caution">
    <text evidence="6">The sequence shown here is derived from an EMBL/GenBank/DDBJ whole genome shotgun (WGS) entry which is preliminary data.</text>
</comment>
<feature type="compositionally biased region" description="Polar residues" evidence="4">
    <location>
        <begin position="539"/>
        <end position="555"/>
    </location>
</feature>
<dbReference type="OrthoDB" id="67700at2759"/>
<feature type="compositionally biased region" description="Basic and acidic residues" evidence="4">
    <location>
        <begin position="682"/>
        <end position="691"/>
    </location>
</feature>
<dbReference type="Pfam" id="PF06398">
    <property type="entry name" value="Pex24p"/>
    <property type="match status" value="1"/>
</dbReference>
<keyword evidence="3" id="KW-0175">Coiled coil</keyword>
<comment type="subcellular location">
    <subcellularLocation>
        <location evidence="1">Membrane</location>
    </subcellularLocation>
</comment>
<dbReference type="GO" id="GO:0005737">
    <property type="term" value="C:cytoplasm"/>
    <property type="evidence" value="ECO:0007669"/>
    <property type="project" value="UniProtKB-ARBA"/>
</dbReference>
<evidence type="ECO:0000313" key="7">
    <source>
        <dbReference type="Proteomes" id="UP000232323"/>
    </source>
</evidence>
<feature type="region of interest" description="Disordered" evidence="4">
    <location>
        <begin position="679"/>
        <end position="708"/>
    </location>
</feature>
<feature type="compositionally biased region" description="Low complexity" evidence="4">
    <location>
        <begin position="964"/>
        <end position="1029"/>
    </location>
</feature>
<dbReference type="PROSITE" id="PS51778">
    <property type="entry name" value="VAST"/>
    <property type="match status" value="1"/>
</dbReference>
<feature type="region of interest" description="Disordered" evidence="4">
    <location>
        <begin position="906"/>
        <end position="929"/>
    </location>
</feature>
<evidence type="ECO:0000256" key="4">
    <source>
        <dbReference type="SAM" id="MobiDB-lite"/>
    </source>
</evidence>
<feature type="region of interest" description="Disordered" evidence="4">
    <location>
        <begin position="942"/>
        <end position="1034"/>
    </location>
</feature>
<evidence type="ECO:0000259" key="5">
    <source>
        <dbReference type="PROSITE" id="PS51778"/>
    </source>
</evidence>
<dbReference type="SMART" id="SM00693">
    <property type="entry name" value="DysFN"/>
    <property type="match status" value="1"/>
</dbReference>
<feature type="coiled-coil region" evidence="3">
    <location>
        <begin position="391"/>
        <end position="418"/>
    </location>
</feature>
<reference evidence="6 7" key="1">
    <citation type="submission" date="2017-08" db="EMBL/GenBank/DDBJ databases">
        <title>Acidophilic green algal genome provides insights into adaptation to an acidic environment.</title>
        <authorList>
            <person name="Hirooka S."/>
            <person name="Hirose Y."/>
            <person name="Kanesaki Y."/>
            <person name="Higuchi S."/>
            <person name="Fujiwara T."/>
            <person name="Onuma R."/>
            <person name="Era A."/>
            <person name="Ohbayashi R."/>
            <person name="Uzuka A."/>
            <person name="Nozaki H."/>
            <person name="Yoshikawa H."/>
            <person name="Miyagishima S.Y."/>
        </authorList>
    </citation>
    <scope>NUCLEOTIDE SEQUENCE [LARGE SCALE GENOMIC DNA]</scope>
    <source>
        <strain evidence="6 7">NIES-2499</strain>
    </source>
</reference>
<feature type="compositionally biased region" description="Low complexity" evidence="4">
    <location>
        <begin position="1189"/>
        <end position="1199"/>
    </location>
</feature>
<sequence>MSSVLPSLWPESAGPGSTVVSCRINGNIDEVFHCIWIDQSLAALLHKTRSDSNFFETEWSTSKEDLPTKAFTDWGVVKSGKGENKKDWVSNHRYRKVRFDSAPSALASKPFRNEELQQCTKYQPGKLYIMEVLAQTNAPYGDKFKIFIRHDMTALSKSMCALRISYGVVWDPSMSFFLKPVVSAALEGGLRSALLSQRECLGKFHTCADVPDKELLKSMPSIVSDIEEEVEMEEIEEIEITRGLEKAISVPSRLATLVKPSTPVAATAAAGPLPPSSLLDFLSEQLVYREQAVLLSEAIGKGLRSLGNQGAVGVKVLSALMTLAMISTTISVLKVLQNGCRGCSPGSLSWIACLPLTHLVYLPDSTSEVLSSLTIVALVNWGIMRASHFAVSKLDSNLAECQRELDVLQSARQLQSNNNAGTANEVQELIATDLQAAAVPAAAAAVALKPASQISSSKAEPSTSPDSSKISSKKSSTQSLASSAMAAVKEGTGKLKEAMTPGSASGSTSGGAEAGPSDSASDSKKAVVEKKKQDAIPKSTVSKSPSRLKRSSQPGQVAPFPAMEMADMSFLGGATGHAATTAAPPLEMEGMRRTSPLSSTSGVAGPAMRPSGSGMPQGNNILMSSSLDDRSWIDSVTDSFKGAWQKSQAPLKTFLATSAEEAEFGLLAMVPTEEWGATAAGQKEKVLERSKPASPGATSQGRRPSEAGSVASIVVAVEDPDIVVEEVFENERFQPFRLWGHTWPGHFLPSDRVGHWSDRTDGPAGPANMEFDQVAPKLPNDGWAWLEEQWELDMSGIEEDAIDKEGWYYALDFNYLIRRPASGKCISHHFVRRRRWYRTRARLGMDPSRSPVIPVPQAMDHSPSTTPSKRNLDPTFQLPHITAMNSAAASALMSVESALAVPSRAGPAATKETLSETVAPSAQSMSSMQNRQGVNVVDLLAPKPVNQQDTAKAPNKDSRTELDSPPQALSAASATLPQAPSAASATPPQAPSTASATPPQAPSAASATPPQAPSAASATPSQAPSAASATPPPLAGVEAAPMVLEPVNKRLSTNHQPDVQPLNGQGCISEGDVKPLNSAPAGASGSTPKPKSGTTSAAAAAANIKSGLMQAAASAAAAARSAATSSRSASLLAPRSTSPASDSSSSRSAAAITVSASDAALSPTDAASRKETQSLDHMPTLKTTKDNMSPSSSPSSLSPAAKQLLDPLSRKNPSTPPDSPNSTYREQRQQLGLPSMQAPSRAATSASLSSQNKVKGKKTSAAVETAALPASSTGPLPDADPDGTALHKYHVKDDREKSSDSAAAATDLGAELRQDAGVSTLKEAAVVQLPSGLSDLSSSRNVFSSAAAASIESTVATADPSASAYASSLAPDVLNNGSLSQKVLSSSNDQGAAPSTADVPNFFSVSSLSTWSPDVHAFASMRQGDLTPDSAVDGLGQLPKRVASGVQALPTSGLEGEGALASKE</sequence>